<evidence type="ECO:0000256" key="2">
    <source>
        <dbReference type="ARBA" id="ARBA00022676"/>
    </source>
</evidence>
<dbReference type="PANTHER" id="PTHR31306">
    <property type="entry name" value="ALPHA-1,6-MANNOSYLTRANSFERASE MNN11-RELATED"/>
    <property type="match status" value="1"/>
</dbReference>
<gene>
    <name evidence="5" type="ORF">BN1211_5563</name>
</gene>
<evidence type="ECO:0000313" key="6">
    <source>
        <dbReference type="Proteomes" id="UP000038830"/>
    </source>
</evidence>
<dbReference type="Gene3D" id="3.90.550.10">
    <property type="entry name" value="Spore Coat Polysaccharide Biosynthesis Protein SpsA, Chain A"/>
    <property type="match status" value="1"/>
</dbReference>
<organism evidence="5 6">
    <name type="scientific">Cyberlindnera jadinii (strain ATCC 18201 / CBS 1600 / BCRC 20928 / JCM 3617 / NBRC 0987 / NRRL Y-1542)</name>
    <name type="common">Torula yeast</name>
    <name type="synonym">Candida utilis</name>
    <dbReference type="NCBI Taxonomy" id="983966"/>
    <lineage>
        <taxon>Eukaryota</taxon>
        <taxon>Fungi</taxon>
        <taxon>Dikarya</taxon>
        <taxon>Ascomycota</taxon>
        <taxon>Saccharomycotina</taxon>
        <taxon>Saccharomycetes</taxon>
        <taxon>Phaffomycetales</taxon>
        <taxon>Phaffomycetaceae</taxon>
        <taxon>Cyberlindnera</taxon>
    </lineage>
</organism>
<keyword evidence="3" id="KW-0808">Transferase</keyword>
<dbReference type="Proteomes" id="UP000038830">
    <property type="component" value="Unassembled WGS sequence"/>
</dbReference>
<dbReference type="GO" id="GO:0006487">
    <property type="term" value="P:protein N-linked glycosylation"/>
    <property type="evidence" value="ECO:0007669"/>
    <property type="project" value="TreeGrafter"/>
</dbReference>
<reference evidence="6" key="1">
    <citation type="journal article" date="2015" name="J. Biotechnol.">
        <title>The structure of the Cyberlindnera jadinii genome and its relation to Candida utilis analyzed by the occurrence of single nucleotide polymorphisms.</title>
        <authorList>
            <person name="Rupp O."/>
            <person name="Brinkrolf K."/>
            <person name="Buerth C."/>
            <person name="Kunigo M."/>
            <person name="Schneider J."/>
            <person name="Jaenicke S."/>
            <person name="Goesmann A."/>
            <person name="Puehler A."/>
            <person name="Jaeger K.-E."/>
            <person name="Ernst J.F."/>
        </authorList>
    </citation>
    <scope>NUCLEOTIDE SEQUENCE [LARGE SCALE GENOMIC DNA]</scope>
    <source>
        <strain evidence="6">ATCC 18201 / CBS 1600 / BCRC 20928 / JCM 3617 / NBRC 0987 / NRRL Y-1542</strain>
    </source>
</reference>
<feature type="transmembrane region" description="Helical" evidence="4">
    <location>
        <begin position="12"/>
        <end position="30"/>
    </location>
</feature>
<comment type="similarity">
    <text evidence="1">Belongs to the glycosyltransferase 34 family.</text>
</comment>
<dbReference type="EMBL" id="CDQK01000006">
    <property type="protein sequence ID" value="CEP24676.1"/>
    <property type="molecule type" value="Genomic_DNA"/>
</dbReference>
<dbReference type="Pfam" id="PF05637">
    <property type="entry name" value="Glyco_transf_34"/>
    <property type="match status" value="1"/>
</dbReference>
<evidence type="ECO:0000256" key="3">
    <source>
        <dbReference type="ARBA" id="ARBA00022679"/>
    </source>
</evidence>
<dbReference type="PANTHER" id="PTHR31306:SF5">
    <property type="entry name" value="ALPHA-1,6-MANNOSYLTRANSFERASE MNN10-RELATED"/>
    <property type="match status" value="1"/>
</dbReference>
<dbReference type="InterPro" id="IPR008630">
    <property type="entry name" value="Glyco_trans_34"/>
</dbReference>
<sequence>MNTVKQHLTARAKVILVLVALYTVYHVFAYSGRKPTSEYLGDGPSTKGYGIVRGGTGNLGYGKDKRTGGLPPSARRIFEDKDPSVYDDYAVANYDLKQTEVFNKDKNKVVIVVGANVEGGVNRWKGPSEWSTEKLSIQNKKKYAQLHGYDIVVKDYTKAKKYSDDHREGWQKFDLIKQVMDEYSSGDWFWYLDLHTLIMEPDVRIEDLVFEELNSLMVRNLASFNPNGLVTDIPYTSPDDPVNLILSQDCGGFNLHSFLIKKTSWTMLLFDTLFDPVIYLKEHKKWTNGEKHALEYYYDKFAWIRSHIGFIPSKLISALAKDACPQLKYPDQKFFYNETTRDFLVDMEGCEFNRNCFDEMQYYMSIRENLHKSWISKLLHI</sequence>
<keyword evidence="2" id="KW-0328">Glycosyltransferase</keyword>
<dbReference type="AlphaFoldDB" id="A0A0H5C8N6"/>
<name>A0A0H5C8N6_CYBJN</name>
<accession>A0A0H5C8N6</accession>
<dbReference type="InterPro" id="IPR029044">
    <property type="entry name" value="Nucleotide-diphossugar_trans"/>
</dbReference>
<keyword evidence="4" id="KW-0472">Membrane</keyword>
<dbReference type="GO" id="GO:0000139">
    <property type="term" value="C:Golgi membrane"/>
    <property type="evidence" value="ECO:0007669"/>
    <property type="project" value="TreeGrafter"/>
</dbReference>
<keyword evidence="4" id="KW-0812">Transmembrane</keyword>
<keyword evidence="4" id="KW-1133">Transmembrane helix</keyword>
<evidence type="ECO:0000313" key="5">
    <source>
        <dbReference type="EMBL" id="CEP24676.1"/>
    </source>
</evidence>
<proteinExistence type="inferred from homology"/>
<dbReference type="GO" id="GO:0016757">
    <property type="term" value="F:glycosyltransferase activity"/>
    <property type="evidence" value="ECO:0007669"/>
    <property type="project" value="UniProtKB-KW"/>
</dbReference>
<evidence type="ECO:0000256" key="4">
    <source>
        <dbReference type="SAM" id="Phobius"/>
    </source>
</evidence>
<evidence type="ECO:0000256" key="1">
    <source>
        <dbReference type="ARBA" id="ARBA00005664"/>
    </source>
</evidence>
<protein>
    <submittedName>
        <fullName evidence="5">Uncharacterized protein</fullName>
    </submittedName>
</protein>